<name>A0A5J4QEJ3_9ZZZZ</name>
<protein>
    <submittedName>
        <fullName evidence="1">Uncharacterized protein</fullName>
    </submittedName>
</protein>
<gene>
    <name evidence="1" type="ORF">EZS27_030656</name>
</gene>
<reference evidence="1" key="1">
    <citation type="submission" date="2019-03" db="EMBL/GenBank/DDBJ databases">
        <title>Single cell metagenomics reveals metabolic interactions within the superorganism composed of flagellate Streblomastix strix and complex community of Bacteroidetes bacteria on its surface.</title>
        <authorList>
            <person name="Treitli S.C."/>
            <person name="Kolisko M."/>
            <person name="Husnik F."/>
            <person name="Keeling P."/>
            <person name="Hampl V."/>
        </authorList>
    </citation>
    <scope>NUCLEOTIDE SEQUENCE</scope>
    <source>
        <strain evidence="1">STM</strain>
    </source>
</reference>
<comment type="caution">
    <text evidence="1">The sequence shown here is derived from an EMBL/GenBank/DDBJ whole genome shotgun (WGS) entry which is preliminary data.</text>
</comment>
<organism evidence="1">
    <name type="scientific">termite gut metagenome</name>
    <dbReference type="NCBI Taxonomy" id="433724"/>
    <lineage>
        <taxon>unclassified sequences</taxon>
        <taxon>metagenomes</taxon>
        <taxon>organismal metagenomes</taxon>
    </lineage>
</organism>
<dbReference type="AlphaFoldDB" id="A0A5J4QEJ3"/>
<accession>A0A5J4QEJ3</accession>
<proteinExistence type="predicted"/>
<dbReference type="EMBL" id="SNRY01003875">
    <property type="protein sequence ID" value="KAA6319450.1"/>
    <property type="molecule type" value="Genomic_DNA"/>
</dbReference>
<evidence type="ECO:0000313" key="1">
    <source>
        <dbReference type="EMBL" id="KAA6319450.1"/>
    </source>
</evidence>
<sequence length="80" mass="9555">MYLLLEKKINFVMRLQCNANNAVKRFIDSKDTDITIDFYSPYSSLKELRNRGIKINKRIPIRVCMVKVLLDCWIQEKQKC</sequence>